<keyword evidence="3" id="KW-1185">Reference proteome</keyword>
<dbReference type="GO" id="GO:0003676">
    <property type="term" value="F:nucleic acid binding"/>
    <property type="evidence" value="ECO:0007669"/>
    <property type="project" value="InterPro"/>
</dbReference>
<dbReference type="PROSITE" id="PS50158">
    <property type="entry name" value="ZF_CCHC"/>
    <property type="match status" value="1"/>
</dbReference>
<keyword evidence="1" id="KW-0862">Zinc</keyword>
<feature type="domain" description="CCHC-type" evidence="2">
    <location>
        <begin position="63"/>
        <end position="77"/>
    </location>
</feature>
<dbReference type="Proteomes" id="UP000887577">
    <property type="component" value="Unplaced"/>
</dbReference>
<dbReference type="AlphaFoldDB" id="A0A914YJT1"/>
<accession>A0A914YJT1</accession>
<keyword evidence="1" id="KW-0479">Metal-binding</keyword>
<reference evidence="4" key="1">
    <citation type="submission" date="2022-11" db="UniProtKB">
        <authorList>
            <consortium name="WormBaseParasite"/>
        </authorList>
    </citation>
    <scope>IDENTIFICATION</scope>
</reference>
<protein>
    <submittedName>
        <fullName evidence="4">CCHC-type domain-containing protein</fullName>
    </submittedName>
</protein>
<sequence>MPTIVHQADEDVSHKSSHVSFIGRKPKRTRDFKGSPNRSYASVAAIKISASSRSGTSTKAIKRCFVCGEVTHVAKNCLLRFDEKNRVDNVTQEYTTGGISVKHDGVKDKSDANLELDALPYSACYTVGNDTVKAHVVDVPATKEKDLSENDSMMPLVNDDAQRRDILNCIRVNQIEIVRDNVILSQVKPYYSTKASSKW</sequence>
<evidence type="ECO:0000256" key="1">
    <source>
        <dbReference type="PROSITE-ProRule" id="PRU00047"/>
    </source>
</evidence>
<dbReference type="GO" id="GO:0008270">
    <property type="term" value="F:zinc ion binding"/>
    <property type="evidence" value="ECO:0007669"/>
    <property type="project" value="UniProtKB-KW"/>
</dbReference>
<evidence type="ECO:0000313" key="3">
    <source>
        <dbReference type="Proteomes" id="UP000887577"/>
    </source>
</evidence>
<organism evidence="3 4">
    <name type="scientific">Panagrolaimus superbus</name>
    <dbReference type="NCBI Taxonomy" id="310955"/>
    <lineage>
        <taxon>Eukaryota</taxon>
        <taxon>Metazoa</taxon>
        <taxon>Ecdysozoa</taxon>
        <taxon>Nematoda</taxon>
        <taxon>Chromadorea</taxon>
        <taxon>Rhabditida</taxon>
        <taxon>Tylenchina</taxon>
        <taxon>Panagrolaimomorpha</taxon>
        <taxon>Panagrolaimoidea</taxon>
        <taxon>Panagrolaimidae</taxon>
        <taxon>Panagrolaimus</taxon>
    </lineage>
</organism>
<evidence type="ECO:0000259" key="2">
    <source>
        <dbReference type="PROSITE" id="PS50158"/>
    </source>
</evidence>
<name>A0A914YJT1_9BILA</name>
<dbReference type="WBParaSite" id="PSU_v2.g1958.t1">
    <property type="protein sequence ID" value="PSU_v2.g1958.t1"/>
    <property type="gene ID" value="PSU_v2.g1958"/>
</dbReference>
<keyword evidence="1" id="KW-0863">Zinc-finger</keyword>
<evidence type="ECO:0000313" key="4">
    <source>
        <dbReference type="WBParaSite" id="PSU_v2.g1958.t1"/>
    </source>
</evidence>
<dbReference type="InterPro" id="IPR001878">
    <property type="entry name" value="Znf_CCHC"/>
</dbReference>
<proteinExistence type="predicted"/>